<reference evidence="3" key="1">
    <citation type="journal article" date="2020" name="mSystems">
        <title>Genome- and Community-Level Interaction Insights into Carbon Utilization and Element Cycling Functions of Hydrothermarchaeota in Hydrothermal Sediment.</title>
        <authorList>
            <person name="Zhou Z."/>
            <person name="Liu Y."/>
            <person name="Xu W."/>
            <person name="Pan J."/>
            <person name="Luo Z.H."/>
            <person name="Li M."/>
        </authorList>
    </citation>
    <scope>NUCLEOTIDE SEQUENCE</scope>
    <source>
        <strain evidence="3">SpSt-997</strain>
    </source>
</reference>
<dbReference type="PANTHER" id="PTHR36698">
    <property type="entry name" value="BLL5892 PROTEIN"/>
    <property type="match status" value="1"/>
</dbReference>
<dbReference type="Pfam" id="PF02470">
    <property type="entry name" value="MlaD"/>
    <property type="match status" value="1"/>
</dbReference>
<keyword evidence="1" id="KW-0472">Membrane</keyword>
<dbReference type="EMBL" id="DTQM01000178">
    <property type="protein sequence ID" value="HGC43351.1"/>
    <property type="molecule type" value="Genomic_DNA"/>
</dbReference>
<dbReference type="AlphaFoldDB" id="A0A8J4HCG7"/>
<proteinExistence type="predicted"/>
<dbReference type="InterPro" id="IPR003399">
    <property type="entry name" value="Mce/MlaD"/>
</dbReference>
<protein>
    <submittedName>
        <fullName evidence="3">MCE family protein</fullName>
    </submittedName>
</protein>
<keyword evidence="1" id="KW-1133">Transmembrane helix</keyword>
<feature type="domain" description="Mce/MlaD" evidence="2">
    <location>
        <begin position="42"/>
        <end position="136"/>
    </location>
</feature>
<gene>
    <name evidence="3" type="ORF">ENY07_09075</name>
</gene>
<sequence length="339" mass="36554">MEARATYIRVGLLLVAGAAVLIGMLLFLAGDRIRNGVLFESYFSESVEGLDIGAPVKYRGVSVGTVTDIGLAIGAYGSGKRVDMHSPASRLVYVRYQINPARVGRQPHPEESVREGLRVRLAMEGITGISYLELDFVDPALYPPMPLPWTPLGAYVPTIPSMIAQVQDAAQRFLAGLDRIDIVALATSLQGVADDLHRQMRGNDIQAGLAETTALVHELRGQLRQADLPGLALELRATSQAVRDLAESRDLRRVLSASATAASRLALDAERLAPLIAAMQATTQHADAGLADVQQALPGILRDVQEAAANLRATSEALRREPALLLRPATPPPREEERR</sequence>
<comment type="caution">
    <text evidence="3">The sequence shown here is derived from an EMBL/GenBank/DDBJ whole genome shotgun (WGS) entry which is preliminary data.</text>
</comment>
<name>A0A8J4HCG7_9PROT</name>
<feature type="transmembrane region" description="Helical" evidence="1">
    <location>
        <begin position="6"/>
        <end position="29"/>
    </location>
</feature>
<keyword evidence="1" id="KW-0812">Transmembrane</keyword>
<dbReference type="PANTHER" id="PTHR36698:SF3">
    <property type="entry name" value="ABC-TYPE TRANSPORT AUXILIARY LIPOPROTEIN COMPONENT DOMAIN-CONTAINING PROTEIN"/>
    <property type="match status" value="1"/>
</dbReference>
<organism evidence="3">
    <name type="scientific">Acidicaldus sp</name>
    <dbReference type="NCBI Taxonomy" id="1872105"/>
    <lineage>
        <taxon>Bacteria</taxon>
        <taxon>Pseudomonadati</taxon>
        <taxon>Pseudomonadota</taxon>
        <taxon>Alphaproteobacteria</taxon>
        <taxon>Acetobacterales</taxon>
        <taxon>Acetobacteraceae</taxon>
        <taxon>Acidicaldus</taxon>
    </lineage>
</organism>
<evidence type="ECO:0000256" key="1">
    <source>
        <dbReference type="SAM" id="Phobius"/>
    </source>
</evidence>
<evidence type="ECO:0000259" key="2">
    <source>
        <dbReference type="Pfam" id="PF02470"/>
    </source>
</evidence>
<evidence type="ECO:0000313" key="3">
    <source>
        <dbReference type="EMBL" id="HGC43351.1"/>
    </source>
</evidence>
<accession>A0A8J4HCG7</accession>